<dbReference type="STRING" id="1909395.BKM31_09235"/>
<reference evidence="3" key="1">
    <citation type="journal article" date="2017" name="Med. Chem. Commun.">
        <title>Nonomuraea sp. ATCC 55076 harbours the largest actinomycete chromosome to date and the kistamicin biosynthetic gene cluster.</title>
        <authorList>
            <person name="Nazari B."/>
            <person name="Forneris C.C."/>
            <person name="Gibson M.I."/>
            <person name="Moon K."/>
            <person name="Schramma K.R."/>
            <person name="Seyedsayamdost M.R."/>
        </authorList>
    </citation>
    <scope>NUCLEOTIDE SEQUENCE [LARGE SCALE GENOMIC DNA]</scope>
    <source>
        <strain evidence="3">ATCC 55076</strain>
    </source>
</reference>
<accession>A0A1U9ZUK5</accession>
<feature type="region of interest" description="Disordered" evidence="1">
    <location>
        <begin position="1"/>
        <end position="23"/>
    </location>
</feature>
<proteinExistence type="predicted"/>
<organism evidence="2 3">
    <name type="scientific">[Actinomadura] parvosata subsp. kistnae</name>
    <dbReference type="NCBI Taxonomy" id="1909395"/>
    <lineage>
        <taxon>Bacteria</taxon>
        <taxon>Bacillati</taxon>
        <taxon>Actinomycetota</taxon>
        <taxon>Actinomycetes</taxon>
        <taxon>Streptosporangiales</taxon>
        <taxon>Streptosporangiaceae</taxon>
        <taxon>Nonomuraea</taxon>
    </lineage>
</organism>
<dbReference type="AlphaFoldDB" id="A0A1U9ZUK5"/>
<evidence type="ECO:0000256" key="1">
    <source>
        <dbReference type="SAM" id="MobiDB-lite"/>
    </source>
</evidence>
<dbReference type="EMBL" id="CP017717">
    <property type="protein sequence ID" value="AQZ61625.1"/>
    <property type="molecule type" value="Genomic_DNA"/>
</dbReference>
<evidence type="ECO:0000313" key="3">
    <source>
        <dbReference type="Proteomes" id="UP000190797"/>
    </source>
</evidence>
<feature type="compositionally biased region" description="Basic residues" evidence="1">
    <location>
        <begin position="1"/>
        <end position="14"/>
    </location>
</feature>
<dbReference type="Proteomes" id="UP000190797">
    <property type="component" value="Chromosome"/>
</dbReference>
<evidence type="ECO:0000313" key="2">
    <source>
        <dbReference type="EMBL" id="AQZ61625.1"/>
    </source>
</evidence>
<name>A0A1U9ZUK5_9ACTN</name>
<gene>
    <name evidence="2" type="ORF">BKM31_09235</name>
</gene>
<protein>
    <submittedName>
        <fullName evidence="2">Uncharacterized protein</fullName>
    </submittedName>
</protein>
<keyword evidence="3" id="KW-1185">Reference proteome</keyword>
<sequence>MGRVRSRHAARSVRHWPALPQAHRPPGWIAWWTPGTDGSSCDEPCVAVVMAVVSGAAPRPRR</sequence>
<dbReference type="KEGG" id="noa:BKM31_09235"/>